<proteinExistence type="predicted"/>
<dbReference type="EMBL" id="CP002656">
    <property type="protein sequence ID" value="AEB95842.1"/>
    <property type="molecule type" value="Genomic_DNA"/>
</dbReference>
<evidence type="ECO:0000313" key="1">
    <source>
        <dbReference type="EMBL" id="AEB95842.1"/>
    </source>
</evidence>
<keyword evidence="1" id="KW-0378">Hydrolase</keyword>
<accession>F4G0F5</accession>
<dbReference type="AlphaFoldDB" id="F4G0F5"/>
<sequence>MRVGYPAVHIGDIYDLDYIGAKRGYVDPILLDRYDFLSRG</sequence>
<protein>
    <submittedName>
        <fullName evidence="1">HAD family hydrolase</fullName>
    </submittedName>
</protein>
<organism evidence="1 2">
    <name type="scientific">Metallosphaera cuprina (strain Ar-4)</name>
    <dbReference type="NCBI Taxonomy" id="1006006"/>
    <lineage>
        <taxon>Archaea</taxon>
        <taxon>Thermoproteota</taxon>
        <taxon>Thermoprotei</taxon>
        <taxon>Sulfolobales</taxon>
        <taxon>Sulfolobaceae</taxon>
        <taxon>Metallosphaera</taxon>
    </lineage>
</organism>
<name>F4G0F5_METCR</name>
<dbReference type="Proteomes" id="UP000007812">
    <property type="component" value="Chromosome"/>
</dbReference>
<keyword evidence="2" id="KW-1185">Reference proteome</keyword>
<dbReference type="HOGENOM" id="CLU_3282833_0_0_2"/>
<dbReference type="PATRIC" id="fig|1006006.8.peg.1746"/>
<dbReference type="GO" id="GO:0016787">
    <property type="term" value="F:hydrolase activity"/>
    <property type="evidence" value="ECO:0007669"/>
    <property type="project" value="UniProtKB-KW"/>
</dbReference>
<dbReference type="KEGG" id="mcn:Mcup_1739"/>
<gene>
    <name evidence="1" type="ordered locus">Mcup_1739</name>
</gene>
<reference evidence="1 2" key="1">
    <citation type="journal article" date="2011" name="J. Bacteriol.">
        <title>Complete genome sequence of Metallosphaera cuprina, a metal sulfide-oxidizing archaeon from a hot spring.</title>
        <authorList>
            <person name="Liu L.J."/>
            <person name="You X.Y."/>
            <person name="Zheng H."/>
            <person name="Wang S."/>
            <person name="Jiang C.Y."/>
            <person name="Liu S.J."/>
        </authorList>
    </citation>
    <scope>NUCLEOTIDE SEQUENCE [LARGE SCALE GENOMIC DNA]</scope>
    <source>
        <strain evidence="1 2">Ar-4</strain>
    </source>
</reference>
<evidence type="ECO:0000313" key="2">
    <source>
        <dbReference type="Proteomes" id="UP000007812"/>
    </source>
</evidence>